<dbReference type="Gene3D" id="3.40.50.150">
    <property type="entry name" value="Vaccinia Virus protein VP39"/>
    <property type="match status" value="1"/>
</dbReference>
<reference evidence="2 3" key="1">
    <citation type="journal article" date="2009" name="Science">
        <title>Green evolution and dynamic adaptations revealed by genomes of the marine picoeukaryotes Micromonas.</title>
        <authorList>
            <person name="Worden A.Z."/>
            <person name="Lee J.H."/>
            <person name="Mock T."/>
            <person name="Rouze P."/>
            <person name="Simmons M.P."/>
            <person name="Aerts A.L."/>
            <person name="Allen A.E."/>
            <person name="Cuvelier M.L."/>
            <person name="Derelle E."/>
            <person name="Everett M.V."/>
            <person name="Foulon E."/>
            <person name="Grimwood J."/>
            <person name="Gundlach H."/>
            <person name="Henrissat B."/>
            <person name="Napoli C."/>
            <person name="McDonald S.M."/>
            <person name="Parker M.S."/>
            <person name="Rombauts S."/>
            <person name="Salamov A."/>
            <person name="Von Dassow P."/>
            <person name="Badger J.H."/>
            <person name="Coutinho P.M."/>
            <person name="Demir E."/>
            <person name="Dubchak I."/>
            <person name="Gentemann C."/>
            <person name="Eikrem W."/>
            <person name="Gready J.E."/>
            <person name="John U."/>
            <person name="Lanier W."/>
            <person name="Lindquist E.A."/>
            <person name="Lucas S."/>
            <person name="Mayer K.F."/>
            <person name="Moreau H."/>
            <person name="Not F."/>
            <person name="Otillar R."/>
            <person name="Panaud O."/>
            <person name="Pangilinan J."/>
            <person name="Paulsen I."/>
            <person name="Piegu B."/>
            <person name="Poliakov A."/>
            <person name="Robbens S."/>
            <person name="Schmutz J."/>
            <person name="Toulza E."/>
            <person name="Wyss T."/>
            <person name="Zelensky A."/>
            <person name="Zhou K."/>
            <person name="Armbrust E.V."/>
            <person name="Bhattacharya D."/>
            <person name="Goodenough U.W."/>
            <person name="Van de Peer Y."/>
            <person name="Grigoriev I.V."/>
        </authorList>
    </citation>
    <scope>NUCLEOTIDE SEQUENCE [LARGE SCALE GENOMIC DNA]</scope>
    <source>
        <strain evidence="3">RCC299 / NOUM17</strain>
    </source>
</reference>
<feature type="compositionally biased region" description="Basic and acidic residues" evidence="1">
    <location>
        <begin position="41"/>
        <end position="52"/>
    </location>
</feature>
<dbReference type="InParanoid" id="C1E5C5"/>
<dbReference type="Pfam" id="PF13578">
    <property type="entry name" value="Methyltransf_24"/>
    <property type="match status" value="1"/>
</dbReference>
<feature type="region of interest" description="Disordered" evidence="1">
    <location>
        <begin position="163"/>
        <end position="182"/>
    </location>
</feature>
<dbReference type="KEGG" id="mis:MICPUN_57549"/>
<organism evidence="2 3">
    <name type="scientific">Micromonas commoda (strain RCC299 / NOUM17 / CCMP2709)</name>
    <name type="common">Picoplanktonic green alga</name>
    <dbReference type="NCBI Taxonomy" id="296587"/>
    <lineage>
        <taxon>Eukaryota</taxon>
        <taxon>Viridiplantae</taxon>
        <taxon>Chlorophyta</taxon>
        <taxon>Mamiellophyceae</taxon>
        <taxon>Mamiellales</taxon>
        <taxon>Mamiellaceae</taxon>
        <taxon>Micromonas</taxon>
    </lineage>
</organism>
<dbReference type="SUPFAM" id="SSF53335">
    <property type="entry name" value="S-adenosyl-L-methionine-dependent methyltransferases"/>
    <property type="match status" value="1"/>
</dbReference>
<feature type="compositionally biased region" description="Basic and acidic residues" evidence="1">
    <location>
        <begin position="166"/>
        <end position="180"/>
    </location>
</feature>
<name>C1E5C5_MICCC</name>
<dbReference type="InterPro" id="IPR029063">
    <property type="entry name" value="SAM-dependent_MTases_sf"/>
</dbReference>
<protein>
    <submittedName>
        <fullName evidence="2">Uncharacterized protein</fullName>
    </submittedName>
</protein>
<dbReference type="GeneID" id="8242519"/>
<evidence type="ECO:0000313" key="3">
    <source>
        <dbReference type="Proteomes" id="UP000002009"/>
    </source>
</evidence>
<dbReference type="OrthoDB" id="69177at2759"/>
<accession>C1E5C5</accession>
<dbReference type="AlphaFoldDB" id="C1E5C5"/>
<dbReference type="eggNOG" id="ENOG502S2ZG">
    <property type="taxonomic scope" value="Eukaryota"/>
</dbReference>
<dbReference type="RefSeq" id="XP_002501610.1">
    <property type="nucleotide sequence ID" value="XM_002501564.1"/>
</dbReference>
<keyword evidence="3" id="KW-1185">Reference proteome</keyword>
<dbReference type="Proteomes" id="UP000002009">
    <property type="component" value="Chromosome 4"/>
</dbReference>
<proteinExistence type="predicted"/>
<dbReference type="OMA" id="DLHMGAE"/>
<feature type="region of interest" description="Disordered" evidence="1">
    <location>
        <begin position="41"/>
        <end position="62"/>
    </location>
</feature>
<feature type="region of interest" description="Disordered" evidence="1">
    <location>
        <begin position="323"/>
        <end position="380"/>
    </location>
</feature>
<dbReference type="EMBL" id="CP001325">
    <property type="protein sequence ID" value="ACO62868.1"/>
    <property type="molecule type" value="Genomic_DNA"/>
</dbReference>
<sequence>METSVKSIIDRLGYTWYTEMFNDEGIVSVGDLLESLGLKQKSTEMGRRESDGSNKAGARDGLPPYFFLPRSASTQSLDSQDGDAPPRRLDVTAATIAIEEKLVEKVGVGFSHAKEIAEEVLRAIDQTLSEVARVRRVESDQLFHFDTLDGMADFAKDFVPNNDTEDTAKAASPDRPRRDPAAAAATAAAIRANVEANMNGNKPRSEEAIAAAKERDTKIAQEVVRSKSGGGFYSPAFLRAVAPLYDLHMGAENLGPLLYSYVRFTKPARVLEVGAGYTSMFILQALRDNAAELDAYRELRGAGLCKCGDVPWSVDEFFVGGQSGGGRYRGDPLPEKTSPGGSRRVSRVSRQSSLDDGVSLDDEGLLGQSGDGSGPFKTLQNGSSSALSFSGWARGGVGSAAPGSEDARVNEGVLHCIDNMAHEHTTAHVVTESASALGMSDRLQLHEADAYDGDLPSTLAPGVEFDFMFIDLGAANRVEGFMEAWWPRVRPEGGMVMVHSTLTNALSRGWLERMREKGRSEPAPPYGAFETISLLEPHKMFQNSVTLFQKRGGPFGRYDEPVHTKFP</sequence>
<evidence type="ECO:0000313" key="2">
    <source>
        <dbReference type="EMBL" id="ACO62868.1"/>
    </source>
</evidence>
<evidence type="ECO:0000256" key="1">
    <source>
        <dbReference type="SAM" id="MobiDB-lite"/>
    </source>
</evidence>
<gene>
    <name evidence="2" type="ORF">MICPUN_57549</name>
</gene>